<dbReference type="Gene3D" id="2.10.25.10">
    <property type="entry name" value="Laminin"/>
    <property type="match status" value="1"/>
</dbReference>
<organism evidence="5 6">
    <name type="scientific">Stichopus japonicus</name>
    <name type="common">Sea cucumber</name>
    <dbReference type="NCBI Taxonomy" id="307972"/>
    <lineage>
        <taxon>Eukaryota</taxon>
        <taxon>Metazoa</taxon>
        <taxon>Echinodermata</taxon>
        <taxon>Eleutherozoa</taxon>
        <taxon>Echinozoa</taxon>
        <taxon>Holothuroidea</taxon>
        <taxon>Aspidochirotacea</taxon>
        <taxon>Aspidochirotida</taxon>
        <taxon>Stichopodidae</taxon>
        <taxon>Apostichopus</taxon>
    </lineage>
</organism>
<keyword evidence="3" id="KW-1133">Transmembrane helix</keyword>
<dbReference type="AlphaFoldDB" id="A0A2G8JBR2"/>
<dbReference type="PROSITE" id="PS01186">
    <property type="entry name" value="EGF_2"/>
    <property type="match status" value="1"/>
</dbReference>
<dbReference type="EMBL" id="MRZV01002703">
    <property type="protein sequence ID" value="PIK33188.1"/>
    <property type="molecule type" value="Genomic_DNA"/>
</dbReference>
<feature type="compositionally biased region" description="Basic and acidic residues" evidence="2">
    <location>
        <begin position="279"/>
        <end position="303"/>
    </location>
</feature>
<gene>
    <name evidence="5" type="ORF">BSL78_29998</name>
</gene>
<dbReference type="PROSITE" id="PS00022">
    <property type="entry name" value="EGF_1"/>
    <property type="match status" value="1"/>
</dbReference>
<dbReference type="PROSITE" id="PS50026">
    <property type="entry name" value="EGF_3"/>
    <property type="match status" value="1"/>
</dbReference>
<name>A0A2G8JBR2_STIJA</name>
<feature type="compositionally biased region" description="Polar residues" evidence="2">
    <location>
        <begin position="156"/>
        <end position="166"/>
    </location>
</feature>
<feature type="compositionally biased region" description="Polar residues" evidence="2">
    <location>
        <begin position="247"/>
        <end position="264"/>
    </location>
</feature>
<accession>A0A2G8JBR2</accession>
<evidence type="ECO:0000313" key="6">
    <source>
        <dbReference type="Proteomes" id="UP000230750"/>
    </source>
</evidence>
<feature type="compositionally biased region" description="Basic residues" evidence="2">
    <location>
        <begin position="394"/>
        <end position="408"/>
    </location>
</feature>
<reference evidence="5 6" key="1">
    <citation type="journal article" date="2017" name="PLoS Biol.">
        <title>The sea cucumber genome provides insights into morphological evolution and visceral regeneration.</title>
        <authorList>
            <person name="Zhang X."/>
            <person name="Sun L."/>
            <person name="Yuan J."/>
            <person name="Sun Y."/>
            <person name="Gao Y."/>
            <person name="Zhang L."/>
            <person name="Li S."/>
            <person name="Dai H."/>
            <person name="Hamel J.F."/>
            <person name="Liu C."/>
            <person name="Yu Y."/>
            <person name="Liu S."/>
            <person name="Lin W."/>
            <person name="Guo K."/>
            <person name="Jin S."/>
            <person name="Xu P."/>
            <person name="Storey K.B."/>
            <person name="Huan P."/>
            <person name="Zhang T."/>
            <person name="Zhou Y."/>
            <person name="Zhang J."/>
            <person name="Lin C."/>
            <person name="Li X."/>
            <person name="Xing L."/>
            <person name="Huo D."/>
            <person name="Sun M."/>
            <person name="Wang L."/>
            <person name="Mercier A."/>
            <person name="Li F."/>
            <person name="Yang H."/>
            <person name="Xiang J."/>
        </authorList>
    </citation>
    <scope>NUCLEOTIDE SEQUENCE [LARGE SCALE GENOMIC DNA]</scope>
    <source>
        <strain evidence="5">Shaxun</strain>
        <tissue evidence="5">Muscle</tissue>
    </source>
</reference>
<evidence type="ECO:0000313" key="5">
    <source>
        <dbReference type="EMBL" id="PIK33188.1"/>
    </source>
</evidence>
<evidence type="ECO:0000256" key="3">
    <source>
        <dbReference type="SAM" id="Phobius"/>
    </source>
</evidence>
<protein>
    <recommendedName>
        <fullName evidence="4">EGF-like domain-containing protein</fullName>
    </recommendedName>
</protein>
<keyword evidence="6" id="KW-1185">Reference proteome</keyword>
<dbReference type="STRING" id="307972.A0A2G8JBR2"/>
<sequence length="419" mass="45315">MNLVKSSGCYDDEAVFWVIDLALFAARITCVNDGVCLVRAVDGIGYCECPSGYDGDFCEVPSSGFLFYDLYWFGWVLFGIPVVIIIFVSVICFCCVQRKHNNTNRNSSLQTVVTLPSLRRDGDNPQNQPLVNDMDSVASTPEKKERKKRFDKELRTSQLFNKQQDTPAGGIPLKKQPPQVAPKPLDKPRPNPNQPSQVNAQGPSGAQKQPPVVNTQGPSGVRSGRSPQRNPNAKGRKPSPSPSSKSRTNGPPTKQAPRGTSPSPQKARPKGPETGSLKKGPETGSLRKDPKKVPEKGSLDRNQNRASQRSNQSRTSGRRPQGGQQSPRPANGRPQRSPSRASQSSVNSKSGPPVQGQPRGRPTSQGPPGGRAGQNPEGRRRSPAPAGSRSPNNRVKRKINGGKVPKPHKGPETAPTIYI</sequence>
<keyword evidence="1" id="KW-1015">Disulfide bond</keyword>
<feature type="transmembrane region" description="Helical" evidence="3">
    <location>
        <begin position="72"/>
        <end position="96"/>
    </location>
</feature>
<feature type="compositionally biased region" description="Basic and acidic residues" evidence="2">
    <location>
        <begin position="141"/>
        <end position="155"/>
    </location>
</feature>
<proteinExistence type="predicted"/>
<comment type="caution">
    <text evidence="1">Lacks conserved residue(s) required for the propagation of feature annotation.</text>
</comment>
<evidence type="ECO:0000259" key="4">
    <source>
        <dbReference type="PROSITE" id="PS50026"/>
    </source>
</evidence>
<dbReference type="Proteomes" id="UP000230750">
    <property type="component" value="Unassembled WGS sequence"/>
</dbReference>
<feature type="domain" description="EGF-like" evidence="4">
    <location>
        <begin position="18"/>
        <end position="59"/>
    </location>
</feature>
<keyword evidence="3" id="KW-0812">Transmembrane</keyword>
<feature type="disulfide bond" evidence="1">
    <location>
        <begin position="49"/>
        <end position="58"/>
    </location>
</feature>
<dbReference type="InterPro" id="IPR000742">
    <property type="entry name" value="EGF"/>
</dbReference>
<comment type="caution">
    <text evidence="5">The sequence shown here is derived from an EMBL/GenBank/DDBJ whole genome shotgun (WGS) entry which is preliminary data.</text>
</comment>
<feature type="compositionally biased region" description="Low complexity" evidence="2">
    <location>
        <begin position="333"/>
        <end position="362"/>
    </location>
</feature>
<dbReference type="SUPFAM" id="SSF57196">
    <property type="entry name" value="EGF/Laminin"/>
    <property type="match status" value="1"/>
</dbReference>
<feature type="compositionally biased region" description="Polar residues" evidence="2">
    <location>
        <begin position="194"/>
        <end position="218"/>
    </location>
</feature>
<feature type="compositionally biased region" description="Polar residues" evidence="2">
    <location>
        <begin position="304"/>
        <end position="315"/>
    </location>
</feature>
<evidence type="ECO:0000256" key="1">
    <source>
        <dbReference type="PROSITE-ProRule" id="PRU00076"/>
    </source>
</evidence>
<feature type="disulfide bond" evidence="1">
    <location>
        <begin position="30"/>
        <end position="47"/>
    </location>
</feature>
<evidence type="ECO:0000256" key="2">
    <source>
        <dbReference type="SAM" id="MobiDB-lite"/>
    </source>
</evidence>
<keyword evidence="1" id="KW-0245">EGF-like domain</keyword>
<keyword evidence="3" id="KW-0472">Membrane</keyword>
<feature type="region of interest" description="Disordered" evidence="2">
    <location>
        <begin position="116"/>
        <end position="419"/>
    </location>
</feature>